<feature type="signal peptide" evidence="2">
    <location>
        <begin position="1"/>
        <end position="28"/>
    </location>
</feature>
<evidence type="ECO:0000313" key="4">
    <source>
        <dbReference type="Proteomes" id="UP000516117"/>
    </source>
</evidence>
<dbReference type="EMBL" id="CP060789">
    <property type="protein sequence ID" value="QNP56527.1"/>
    <property type="molecule type" value="Genomic_DNA"/>
</dbReference>
<evidence type="ECO:0000256" key="2">
    <source>
        <dbReference type="SAM" id="SignalP"/>
    </source>
</evidence>
<keyword evidence="4" id="KW-1185">Reference proteome</keyword>
<name>A0A7H0H7L1_9ACTN</name>
<dbReference type="Proteomes" id="UP000516117">
    <property type="component" value="Chromosome"/>
</dbReference>
<feature type="chain" id="PRO_5028822283" evidence="2">
    <location>
        <begin position="29"/>
        <end position="177"/>
    </location>
</feature>
<sequence>MTKRIILGVSTAVLAAGVGLGAAQLAQAETASPSPTPTTSAGATAPSQDQGHGGRHGRGGFRDVSGLAEKLGVEETTLRDAIDKVRGAASEDREADRSAREAAFAQALAEALGLDESKVTAAIDELRSEREAARTASDKEVLEKAVTDGTLTQAEADAVAKAVEEGIVRVRGGDHSR</sequence>
<feature type="region of interest" description="Disordered" evidence="1">
    <location>
        <begin position="29"/>
        <end position="63"/>
    </location>
</feature>
<feature type="compositionally biased region" description="Low complexity" evidence="1">
    <location>
        <begin position="29"/>
        <end position="47"/>
    </location>
</feature>
<dbReference type="RefSeq" id="WP_187721632.1">
    <property type="nucleotide sequence ID" value="NZ_BAABBL010000015.1"/>
</dbReference>
<accession>A0A7H0H7L1</accession>
<reference evidence="3 4" key="1">
    <citation type="submission" date="2020-08" db="EMBL/GenBank/DDBJ databases">
        <title>Genome sequence of Tessaracoccus defluvii JCM 17540T.</title>
        <authorList>
            <person name="Hyun D.-W."/>
            <person name="Bae J.-W."/>
        </authorList>
    </citation>
    <scope>NUCLEOTIDE SEQUENCE [LARGE SCALE GENOMIC DNA]</scope>
    <source>
        <strain evidence="3 4">JCM 17540</strain>
    </source>
</reference>
<keyword evidence="2" id="KW-0732">Signal</keyword>
<organism evidence="3 4">
    <name type="scientific">Tessaracoccus defluvii</name>
    <dbReference type="NCBI Taxonomy" id="1285901"/>
    <lineage>
        <taxon>Bacteria</taxon>
        <taxon>Bacillati</taxon>
        <taxon>Actinomycetota</taxon>
        <taxon>Actinomycetes</taxon>
        <taxon>Propionibacteriales</taxon>
        <taxon>Propionibacteriaceae</taxon>
        <taxon>Tessaracoccus</taxon>
    </lineage>
</organism>
<proteinExistence type="predicted"/>
<dbReference type="KEGG" id="tdf:H9L22_03635"/>
<evidence type="ECO:0000256" key="1">
    <source>
        <dbReference type="SAM" id="MobiDB-lite"/>
    </source>
</evidence>
<protein>
    <submittedName>
        <fullName evidence="3">Uncharacterized protein</fullName>
    </submittedName>
</protein>
<gene>
    <name evidence="3" type="ORF">H9L22_03635</name>
</gene>
<dbReference type="AlphaFoldDB" id="A0A7H0H7L1"/>
<evidence type="ECO:0000313" key="3">
    <source>
        <dbReference type="EMBL" id="QNP56527.1"/>
    </source>
</evidence>